<dbReference type="InterPro" id="IPR041273">
    <property type="entry name" value="NAT_N"/>
</dbReference>
<dbReference type="GO" id="GO:0016746">
    <property type="term" value="F:acyltransferase activity"/>
    <property type="evidence" value="ECO:0007669"/>
    <property type="project" value="UniProtKB-KW"/>
</dbReference>
<reference evidence="4" key="1">
    <citation type="journal article" date="2019" name="Int. J. Syst. Evol. Microbiol.">
        <title>The Global Catalogue of Microorganisms (GCM) 10K type strain sequencing project: providing services to taxonomists for standard genome sequencing and annotation.</title>
        <authorList>
            <consortium name="The Broad Institute Genomics Platform"/>
            <consortium name="The Broad Institute Genome Sequencing Center for Infectious Disease"/>
            <person name="Wu L."/>
            <person name="Ma J."/>
        </authorList>
    </citation>
    <scope>NUCLEOTIDE SEQUENCE [LARGE SCALE GENOMIC DNA]</scope>
    <source>
        <strain evidence="4">CCUG 58127</strain>
    </source>
</reference>
<comment type="caution">
    <text evidence="3">The sequence shown here is derived from an EMBL/GenBank/DDBJ whole genome shotgun (WGS) entry which is preliminary data.</text>
</comment>
<evidence type="ECO:0000313" key="3">
    <source>
        <dbReference type="EMBL" id="MFC6706082.1"/>
    </source>
</evidence>
<keyword evidence="3" id="KW-0012">Acyltransferase</keyword>
<protein>
    <submittedName>
        <fullName evidence="3">Acyltransferase domain-containing protein</fullName>
    </submittedName>
</protein>
<organism evidence="3 4">
    <name type="scientific">Flexivirga alba</name>
    <dbReference type="NCBI Taxonomy" id="702742"/>
    <lineage>
        <taxon>Bacteria</taxon>
        <taxon>Bacillati</taxon>
        <taxon>Actinomycetota</taxon>
        <taxon>Actinomycetes</taxon>
        <taxon>Micrococcales</taxon>
        <taxon>Dermacoccaceae</taxon>
        <taxon>Flexivirga</taxon>
    </lineage>
</organism>
<dbReference type="Proteomes" id="UP001596298">
    <property type="component" value="Unassembled WGS sequence"/>
</dbReference>
<feature type="domain" description="GNAT-like C-terminal" evidence="2">
    <location>
        <begin position="156"/>
        <end position="311"/>
    </location>
</feature>
<dbReference type="RefSeq" id="WP_382401794.1">
    <property type="nucleotide sequence ID" value="NZ_JBHSWH010000001.1"/>
</dbReference>
<feature type="domain" description="N-acyltransferase N-terminal" evidence="1">
    <location>
        <begin position="19"/>
        <end position="154"/>
    </location>
</feature>
<dbReference type="Pfam" id="PF18164">
    <property type="entry name" value="GNAT_C"/>
    <property type="match status" value="1"/>
</dbReference>
<sequence length="314" mass="34928">MTSLPTADQLRSRISGAALERAFDYFAVQQPDRADFETAAGRIRTDAARLARVAEVVAQLRDAMGRMLPWGQPPLPANFDPQDPDEPVEARFFYPVAFAATLPDTLAYHRTRAIPDTASRAIFGDLGRHLRVFERTFGHTGLHVQDWFSLHLRGVIYDFGRLQANLETLTVPAAELRAAQVPAVAGSVVVGIHIPDSGPLRPADVDASLARVRPFLARHFPELPPVSVARCTSWLLDEQLLDLVPDSNIARFCARWHPIGAPTDGDESVRNFVFRRPYAEPADLVASTRLERAMLDHWRSGGHLHQRSGWLKLP</sequence>
<evidence type="ECO:0000259" key="2">
    <source>
        <dbReference type="Pfam" id="PF18164"/>
    </source>
</evidence>
<name>A0ABW2AH27_9MICO</name>
<evidence type="ECO:0000259" key="1">
    <source>
        <dbReference type="Pfam" id="PF18082"/>
    </source>
</evidence>
<keyword evidence="4" id="KW-1185">Reference proteome</keyword>
<dbReference type="Gene3D" id="3.40.630.120">
    <property type="match status" value="1"/>
</dbReference>
<accession>A0ABW2AH27</accession>
<gene>
    <name evidence="3" type="ORF">ACFQDH_12630</name>
</gene>
<dbReference type="InterPro" id="IPR041644">
    <property type="entry name" value="GNAT_C"/>
</dbReference>
<dbReference type="Pfam" id="PF18082">
    <property type="entry name" value="NAT_N"/>
    <property type="match status" value="1"/>
</dbReference>
<proteinExistence type="predicted"/>
<keyword evidence="3" id="KW-0808">Transferase</keyword>
<dbReference type="EMBL" id="JBHSWH010000001">
    <property type="protein sequence ID" value="MFC6706082.1"/>
    <property type="molecule type" value="Genomic_DNA"/>
</dbReference>
<evidence type="ECO:0000313" key="4">
    <source>
        <dbReference type="Proteomes" id="UP001596298"/>
    </source>
</evidence>